<dbReference type="SUPFAM" id="SSF81901">
    <property type="entry name" value="HCP-like"/>
    <property type="match status" value="2"/>
</dbReference>
<dbReference type="STRING" id="1314790.A0A1Y1XNN1"/>
<evidence type="ECO:0000256" key="1">
    <source>
        <dbReference type="ARBA" id="ARBA00022737"/>
    </source>
</evidence>
<protein>
    <submittedName>
        <fullName evidence="3">TPR-like protein</fullName>
    </submittedName>
</protein>
<keyword evidence="4" id="KW-1185">Reference proteome</keyword>
<feature type="repeat" description="PPR" evidence="2">
    <location>
        <begin position="620"/>
        <end position="654"/>
    </location>
</feature>
<dbReference type="PROSITE" id="PS51375">
    <property type="entry name" value="PPR"/>
    <property type="match status" value="15"/>
</dbReference>
<feature type="repeat" description="PPR" evidence="2">
    <location>
        <begin position="760"/>
        <end position="794"/>
    </location>
</feature>
<feature type="repeat" description="PPR" evidence="2">
    <location>
        <begin position="350"/>
        <end position="384"/>
    </location>
</feature>
<dbReference type="Gene3D" id="1.25.40.10">
    <property type="entry name" value="Tetratricopeptide repeat domain"/>
    <property type="match status" value="7"/>
</dbReference>
<feature type="repeat" description="PPR" evidence="2">
    <location>
        <begin position="490"/>
        <end position="524"/>
    </location>
</feature>
<evidence type="ECO:0000256" key="2">
    <source>
        <dbReference type="PROSITE-ProRule" id="PRU00708"/>
    </source>
</evidence>
<feature type="repeat" description="PPR" evidence="2">
    <location>
        <begin position="525"/>
        <end position="559"/>
    </location>
</feature>
<reference evidence="3 4" key="1">
    <citation type="submission" date="2016-07" db="EMBL/GenBank/DDBJ databases">
        <title>Pervasive Adenine N6-methylation of Active Genes in Fungi.</title>
        <authorList>
            <consortium name="DOE Joint Genome Institute"/>
            <person name="Mondo S.J."/>
            <person name="Dannebaum R.O."/>
            <person name="Kuo R.C."/>
            <person name="Labutti K."/>
            <person name="Haridas S."/>
            <person name="Kuo A."/>
            <person name="Salamov A."/>
            <person name="Ahrendt S.R."/>
            <person name="Lipzen A."/>
            <person name="Sullivan W."/>
            <person name="Andreopoulos W.B."/>
            <person name="Clum A."/>
            <person name="Lindquist E."/>
            <person name="Daum C."/>
            <person name="Ramamoorthy G.K."/>
            <person name="Gryganskyi A."/>
            <person name="Culley D."/>
            <person name="Magnuson J.K."/>
            <person name="James T.Y."/>
            <person name="O'Malley M.A."/>
            <person name="Stajich J.E."/>
            <person name="Spatafora J.W."/>
            <person name="Visel A."/>
            <person name="Grigoriev I.V."/>
        </authorList>
    </citation>
    <scope>NUCLEOTIDE SEQUENCE [LARGE SCALE GENOMIC DNA]</scope>
    <source>
        <strain evidence="3 4">CBS 931.73</strain>
    </source>
</reference>
<gene>
    <name evidence="3" type="ORF">K493DRAFT_359918</name>
</gene>
<proteinExistence type="predicted"/>
<comment type="caution">
    <text evidence="3">The sequence shown here is derived from an EMBL/GenBank/DDBJ whole genome shotgun (WGS) entry which is preliminary data.</text>
</comment>
<dbReference type="OrthoDB" id="185373at2759"/>
<dbReference type="PANTHER" id="PTHR47933:SF11">
    <property type="entry name" value="PENTATRICOPEPTIDE REPEAT-CONTAINING PROTEIN 2"/>
    <property type="match status" value="1"/>
</dbReference>
<dbReference type="PANTHER" id="PTHR47933">
    <property type="entry name" value="PENTATRICOPEPTIDE REPEAT-CONTAINING PROTEIN 1, MITOCHONDRIAL"/>
    <property type="match status" value="1"/>
</dbReference>
<feature type="repeat" description="PPR" evidence="2">
    <location>
        <begin position="455"/>
        <end position="489"/>
    </location>
</feature>
<feature type="repeat" description="PPR" evidence="2">
    <location>
        <begin position="420"/>
        <end position="454"/>
    </location>
</feature>
<dbReference type="InParanoid" id="A0A1Y1XNN1"/>
<dbReference type="Proteomes" id="UP000193498">
    <property type="component" value="Unassembled WGS sequence"/>
</dbReference>
<evidence type="ECO:0000313" key="3">
    <source>
        <dbReference type="EMBL" id="ORX87358.1"/>
    </source>
</evidence>
<feature type="repeat" description="PPR" evidence="2">
    <location>
        <begin position="385"/>
        <end position="419"/>
    </location>
</feature>
<feature type="repeat" description="PPR" evidence="2">
    <location>
        <begin position="585"/>
        <end position="619"/>
    </location>
</feature>
<feature type="repeat" description="PPR" evidence="2">
    <location>
        <begin position="795"/>
        <end position="829"/>
    </location>
</feature>
<feature type="repeat" description="PPR" evidence="2">
    <location>
        <begin position="690"/>
        <end position="724"/>
    </location>
</feature>
<dbReference type="InterPro" id="IPR051240">
    <property type="entry name" value="Mito_RNA-Proc/Resp"/>
</dbReference>
<dbReference type="Pfam" id="PF01535">
    <property type="entry name" value="PPR"/>
    <property type="match status" value="3"/>
</dbReference>
<feature type="repeat" description="PPR" evidence="2">
    <location>
        <begin position="725"/>
        <end position="759"/>
    </location>
</feature>
<dbReference type="NCBIfam" id="TIGR00756">
    <property type="entry name" value="PPR"/>
    <property type="match status" value="11"/>
</dbReference>
<feature type="repeat" description="PPR" evidence="2">
    <location>
        <begin position="246"/>
        <end position="280"/>
    </location>
</feature>
<evidence type="ECO:0000313" key="4">
    <source>
        <dbReference type="Proteomes" id="UP000193498"/>
    </source>
</evidence>
<dbReference type="Pfam" id="PF13041">
    <property type="entry name" value="PPR_2"/>
    <property type="match status" value="6"/>
</dbReference>
<feature type="repeat" description="PPR" evidence="2">
    <location>
        <begin position="866"/>
        <end position="901"/>
    </location>
</feature>
<organism evidence="3 4">
    <name type="scientific">Basidiobolus meristosporus CBS 931.73</name>
    <dbReference type="NCBI Taxonomy" id="1314790"/>
    <lineage>
        <taxon>Eukaryota</taxon>
        <taxon>Fungi</taxon>
        <taxon>Fungi incertae sedis</taxon>
        <taxon>Zoopagomycota</taxon>
        <taxon>Entomophthoromycotina</taxon>
        <taxon>Basidiobolomycetes</taxon>
        <taxon>Basidiobolales</taxon>
        <taxon>Basidiobolaceae</taxon>
        <taxon>Basidiobolus</taxon>
    </lineage>
</organism>
<dbReference type="InterPro" id="IPR011990">
    <property type="entry name" value="TPR-like_helical_dom_sf"/>
</dbReference>
<name>A0A1Y1XNN1_9FUNG</name>
<dbReference type="AlphaFoldDB" id="A0A1Y1XNN1"/>
<accession>A0A1Y1XNN1</accession>
<dbReference type="EMBL" id="MCFE01000555">
    <property type="protein sequence ID" value="ORX87358.1"/>
    <property type="molecule type" value="Genomic_DNA"/>
</dbReference>
<dbReference type="Pfam" id="PF13812">
    <property type="entry name" value="PPR_3"/>
    <property type="match status" value="1"/>
</dbReference>
<feature type="repeat" description="PPR" evidence="2">
    <location>
        <begin position="655"/>
        <end position="689"/>
    </location>
</feature>
<sequence length="961" mass="109564">MLRSLLTTEASVLFPSAPQSQIGAVLRKQIPLARKCSLRFHLISQRRTITASQKARSVTEVAGYKPLLPTKSLSIQQKKARTQKELLEILEQDRIEILSTSDLFILLKYLVATQPSPEALQLKSRKLLDAIRLRNADTDFRTLEHLSILLECYTRLGYFREPTKIAEKLKAINLPANPAFFSTLLLVLGRRDFGQAFSVFKTLLNEKEHLDLDSFITMTKHCGMYQKLDRLEEVEGIIREMKFQPRLKIYSALIFAYSKNNQIEKCFSLLEEMKSFKLQPSNRIYTTLIRGCRATSMLDKVDLLYSDITQAQSRSDIGVYNSLISFYAHSNVSRAVQVFRELPDRGLVPDLFTYSSMIHGFCKHKQLDQALTLYYEMLHKDIQPNVVICNTLIDAHAKLGLVQKGLRFYQEMAVRRIPPDVHTYNILINMYAQHSDLARMQDMFQEMLSQHCRPDTITYSTLISGYSKNGQMKLAESAYSEMLQKRLVPNLITYNTMLHGYGLEGDTAKMESLFEGMLANKVSPNRMTFDILLNAHARHSRVDEVAATLERMKTWGVSVDSAAYDSLVGDSEKAQAASKVKLYDSVENCNRRIREFIARGDMDAAKNLYDEMKQKKIFPDTVTCNTLIFGWLSGGCFSEAVAFLEKMKEDRILPDKITYNSFVTAYARASDPKSALLFFNKMRGLGIVPDIKTFSSLIHAYVKCADMDRAQILFSQLLRSRIKPDMMIFNILINGYAKRHQMQKALDTLSQAIRMGCSPNCETYNGLIDGYCKSGNFTQALAMYREMKAKRIPENSHTFSIIMNCFSRLGENEEVLRIWEVTKRQGFANHELNPAITVLLDSCGFNSDLRTLQSVWSAAKQEVPLDENNFNSYIEALCRLGAYEHAKKVFIEEMPGAGIRPSLKTCQTLLTQLRSKRRVDDASVITRHIRARYPSLYDGLGTLPKNDSSISIPKHPYTPQN</sequence>
<dbReference type="InterPro" id="IPR002885">
    <property type="entry name" value="PPR_rpt"/>
</dbReference>
<keyword evidence="1" id="KW-0677">Repeat</keyword>
<dbReference type="GO" id="GO:0003729">
    <property type="term" value="F:mRNA binding"/>
    <property type="evidence" value="ECO:0007669"/>
    <property type="project" value="TreeGrafter"/>
</dbReference>